<feature type="compositionally biased region" description="Acidic residues" evidence="1">
    <location>
        <begin position="44"/>
        <end position="58"/>
    </location>
</feature>
<dbReference type="AlphaFoldDB" id="A0AAQ3TE27"/>
<name>A0AAQ3TE27_PASNO</name>
<dbReference type="InterPro" id="IPR039266">
    <property type="entry name" value="EN-1/SPM"/>
</dbReference>
<keyword evidence="3" id="KW-1185">Reference proteome</keyword>
<accession>A0AAQ3TE27</accession>
<evidence type="ECO:0000256" key="1">
    <source>
        <dbReference type="SAM" id="MobiDB-lite"/>
    </source>
</evidence>
<evidence type="ECO:0000313" key="2">
    <source>
        <dbReference type="EMBL" id="WVZ70865.1"/>
    </source>
</evidence>
<dbReference type="PANTHER" id="PTHR33157">
    <property type="entry name" value="AUTONOMOUS TRANSPOSABLE ELEMENT EN-1 MOSAIC PROTEIN-RELATED"/>
    <property type="match status" value="1"/>
</dbReference>
<feature type="region of interest" description="Disordered" evidence="1">
    <location>
        <begin position="39"/>
        <end position="58"/>
    </location>
</feature>
<dbReference type="PANTHER" id="PTHR33157:SF14">
    <property type="entry name" value="AUTONOMOUS TRANSPOSABLE ELEMENT EN-1 MOSAIC PROTEIN"/>
    <property type="match status" value="1"/>
</dbReference>
<proteinExistence type="predicted"/>
<dbReference type="GO" id="GO:0032196">
    <property type="term" value="P:transposition"/>
    <property type="evidence" value="ECO:0007669"/>
    <property type="project" value="InterPro"/>
</dbReference>
<dbReference type="Proteomes" id="UP001341281">
    <property type="component" value="Chromosome 04"/>
</dbReference>
<reference evidence="2 3" key="1">
    <citation type="submission" date="2024-02" db="EMBL/GenBank/DDBJ databases">
        <title>High-quality chromosome-scale genome assembly of Pensacola bahiagrass (Paspalum notatum Flugge var. saurae).</title>
        <authorList>
            <person name="Vega J.M."/>
            <person name="Podio M."/>
            <person name="Orjuela J."/>
            <person name="Siena L.A."/>
            <person name="Pessino S.C."/>
            <person name="Combes M.C."/>
            <person name="Mariac C."/>
            <person name="Albertini E."/>
            <person name="Pupilli F."/>
            <person name="Ortiz J.P.A."/>
            <person name="Leblanc O."/>
        </authorList>
    </citation>
    <scope>NUCLEOTIDE SEQUENCE [LARGE SCALE GENOMIC DNA]</scope>
    <source>
        <strain evidence="2">R1</strain>
        <tissue evidence="2">Leaf</tissue>
    </source>
</reference>
<dbReference type="EMBL" id="CP144748">
    <property type="protein sequence ID" value="WVZ70865.1"/>
    <property type="molecule type" value="Genomic_DNA"/>
</dbReference>
<gene>
    <name evidence="2" type="ORF">U9M48_019499</name>
</gene>
<sequence length="257" mass="28990">MRRKPFLRRGQGVRVQMEDHPQLGAFFRGLCRVDSGSSNSLGAELEEQVEEQQAEGQMEVDADEEARADAELAASHAANPMMDGVETGGSSSHGTIRSWREVGWSGVGHRMPVNLALGAFYRFYYPGMVTLPNRDRVAANKWSHWGLKEHVEGHAQGGGTCQGAERYRLDGEGDYDKEKMAKRVFQKAATKVVRDSFSNAHIQAIVNFHKRVKNINIKKTPEVKKMHLEAEELIQGEVDWIMKDPKAWRWTTTIGRR</sequence>
<protein>
    <submittedName>
        <fullName evidence="2">Uncharacterized protein</fullName>
    </submittedName>
</protein>
<evidence type="ECO:0000313" key="3">
    <source>
        <dbReference type="Proteomes" id="UP001341281"/>
    </source>
</evidence>
<organism evidence="2 3">
    <name type="scientific">Paspalum notatum var. saurae</name>
    <dbReference type="NCBI Taxonomy" id="547442"/>
    <lineage>
        <taxon>Eukaryota</taxon>
        <taxon>Viridiplantae</taxon>
        <taxon>Streptophyta</taxon>
        <taxon>Embryophyta</taxon>
        <taxon>Tracheophyta</taxon>
        <taxon>Spermatophyta</taxon>
        <taxon>Magnoliopsida</taxon>
        <taxon>Liliopsida</taxon>
        <taxon>Poales</taxon>
        <taxon>Poaceae</taxon>
        <taxon>PACMAD clade</taxon>
        <taxon>Panicoideae</taxon>
        <taxon>Andropogonodae</taxon>
        <taxon>Paspaleae</taxon>
        <taxon>Paspalinae</taxon>
        <taxon>Paspalum</taxon>
    </lineage>
</organism>